<dbReference type="EMBL" id="CP040812">
    <property type="protein sequence ID" value="QCY70571.1"/>
    <property type="molecule type" value="Genomic_DNA"/>
</dbReference>
<gene>
    <name evidence="2" type="ORF">FHG64_14835</name>
</gene>
<reference evidence="2 3" key="1">
    <citation type="submission" date="2019-06" db="EMBL/GenBank/DDBJ databases">
        <title>Complete genome sequence of Antarcticibacterium flavum KCTC 52984T from an Antarctic marine sediment.</title>
        <authorList>
            <person name="Lee Y.M."/>
            <person name="Shin S.C."/>
        </authorList>
    </citation>
    <scope>NUCLEOTIDE SEQUENCE [LARGE SCALE GENOMIC DNA]</scope>
    <source>
        <strain evidence="2 3">KCTC 52984</strain>
    </source>
</reference>
<dbReference type="RefSeq" id="WP_139067140.1">
    <property type="nucleotide sequence ID" value="NZ_CP040812.1"/>
</dbReference>
<keyword evidence="2" id="KW-0808">Transferase</keyword>
<organism evidence="2 3">
    <name type="scientific">Antarcticibacterium flavum</name>
    <dbReference type="NCBI Taxonomy" id="2058175"/>
    <lineage>
        <taxon>Bacteria</taxon>
        <taxon>Pseudomonadati</taxon>
        <taxon>Bacteroidota</taxon>
        <taxon>Flavobacteriia</taxon>
        <taxon>Flavobacteriales</taxon>
        <taxon>Flavobacteriaceae</taxon>
        <taxon>Antarcticibacterium</taxon>
    </lineage>
</organism>
<protein>
    <submittedName>
        <fullName evidence="2">Glycosyltransferase family 2 protein</fullName>
    </submittedName>
</protein>
<dbReference type="Pfam" id="PF00535">
    <property type="entry name" value="Glycos_transf_2"/>
    <property type="match status" value="1"/>
</dbReference>
<dbReference type="PANTHER" id="PTHR22916:SF3">
    <property type="entry name" value="UDP-GLCNAC:BETAGAL BETA-1,3-N-ACETYLGLUCOSAMINYLTRANSFERASE-LIKE PROTEIN 1"/>
    <property type="match status" value="1"/>
</dbReference>
<dbReference type="GO" id="GO:0016758">
    <property type="term" value="F:hexosyltransferase activity"/>
    <property type="evidence" value="ECO:0007669"/>
    <property type="project" value="UniProtKB-ARBA"/>
</dbReference>
<dbReference type="Proteomes" id="UP000309016">
    <property type="component" value="Chromosome"/>
</dbReference>
<dbReference type="SUPFAM" id="SSF53448">
    <property type="entry name" value="Nucleotide-diphospho-sugar transferases"/>
    <property type="match status" value="1"/>
</dbReference>
<evidence type="ECO:0000313" key="2">
    <source>
        <dbReference type="EMBL" id="QCY70571.1"/>
    </source>
</evidence>
<accession>A0A5B7X7H4</accession>
<dbReference type="Gene3D" id="3.90.550.10">
    <property type="entry name" value="Spore Coat Polysaccharide Biosynthesis Protein SpsA, Chain A"/>
    <property type="match status" value="1"/>
</dbReference>
<dbReference type="CDD" id="cd04196">
    <property type="entry name" value="GT_2_like_d"/>
    <property type="match status" value="1"/>
</dbReference>
<dbReference type="KEGG" id="afla:FHG64_14835"/>
<sequence length="285" mass="33167">MILSVALCTCNGEMFLREQLNSILDQTLPVDEIVICDDASSDNTQGLLASYQQKYPYIIKLHFNERSLGTIKNFEKAISLTNGQLIFLSDQDDIWSKNKVSVMSSFFNKHEDCKLLFTNGLLIDEKSNSLNTTLWDKWGFQKPKRQSWKNNNNAFNDLLNNDNKITGATICFHKSLKKYVLPIEVPLGYWHDAWLGLHASAQKGLYFFDKNLIKYRIHQGQQIGISKDVPKATTEKGNRNYIDKADFYSIVREFYPVQMESRIQSLQKKRFSWKKFNLWILNKIK</sequence>
<dbReference type="AlphaFoldDB" id="A0A5B7X7H4"/>
<dbReference type="PANTHER" id="PTHR22916">
    <property type="entry name" value="GLYCOSYLTRANSFERASE"/>
    <property type="match status" value="1"/>
</dbReference>
<evidence type="ECO:0000313" key="3">
    <source>
        <dbReference type="Proteomes" id="UP000309016"/>
    </source>
</evidence>
<dbReference type="InterPro" id="IPR001173">
    <property type="entry name" value="Glyco_trans_2-like"/>
</dbReference>
<dbReference type="InterPro" id="IPR029044">
    <property type="entry name" value="Nucleotide-diphossugar_trans"/>
</dbReference>
<feature type="domain" description="Glycosyltransferase 2-like" evidence="1">
    <location>
        <begin position="4"/>
        <end position="112"/>
    </location>
</feature>
<dbReference type="OrthoDB" id="9802649at2"/>
<evidence type="ECO:0000259" key="1">
    <source>
        <dbReference type="Pfam" id="PF00535"/>
    </source>
</evidence>
<keyword evidence="3" id="KW-1185">Reference proteome</keyword>
<name>A0A5B7X7H4_9FLAO</name>
<proteinExistence type="predicted"/>